<name>S8C2N9_9LAMI</name>
<accession>S8C2N9</accession>
<reference evidence="1 2" key="1">
    <citation type="journal article" date="2013" name="BMC Genomics">
        <title>The miniature genome of a carnivorous plant Genlisea aurea contains a low number of genes and short non-coding sequences.</title>
        <authorList>
            <person name="Leushkin E.V."/>
            <person name="Sutormin R.A."/>
            <person name="Nabieva E.R."/>
            <person name="Penin A.A."/>
            <person name="Kondrashov A.S."/>
            <person name="Logacheva M.D."/>
        </authorList>
    </citation>
    <scope>NUCLEOTIDE SEQUENCE [LARGE SCALE GENOMIC DNA]</scope>
</reference>
<dbReference type="EMBL" id="AUSU01007102">
    <property type="protein sequence ID" value="EPS61070.1"/>
    <property type="molecule type" value="Genomic_DNA"/>
</dbReference>
<dbReference type="OrthoDB" id="1727805at2759"/>
<evidence type="ECO:0000313" key="1">
    <source>
        <dbReference type="EMBL" id="EPS61070.1"/>
    </source>
</evidence>
<protein>
    <submittedName>
        <fullName evidence="1">Uncharacterized protein</fullName>
    </submittedName>
</protein>
<organism evidence="1 2">
    <name type="scientific">Genlisea aurea</name>
    <dbReference type="NCBI Taxonomy" id="192259"/>
    <lineage>
        <taxon>Eukaryota</taxon>
        <taxon>Viridiplantae</taxon>
        <taxon>Streptophyta</taxon>
        <taxon>Embryophyta</taxon>
        <taxon>Tracheophyta</taxon>
        <taxon>Spermatophyta</taxon>
        <taxon>Magnoliopsida</taxon>
        <taxon>eudicotyledons</taxon>
        <taxon>Gunneridae</taxon>
        <taxon>Pentapetalae</taxon>
        <taxon>asterids</taxon>
        <taxon>lamiids</taxon>
        <taxon>Lamiales</taxon>
        <taxon>Lentibulariaceae</taxon>
        <taxon>Genlisea</taxon>
    </lineage>
</organism>
<proteinExistence type="predicted"/>
<keyword evidence="2" id="KW-1185">Reference proteome</keyword>
<dbReference type="Proteomes" id="UP000015453">
    <property type="component" value="Unassembled WGS sequence"/>
</dbReference>
<evidence type="ECO:0000313" key="2">
    <source>
        <dbReference type="Proteomes" id="UP000015453"/>
    </source>
</evidence>
<sequence>MKSGDNGAKRAVTAVQMWTSDDHFKHIKDEVDPNNAWKILAALLQPSNSHNKVNLIRKFTKLRYKDGDSMTEHLGKFKELKSMIKVMKTPNSEDEEAAYTGISQREVFRTFRKINLFT</sequence>
<dbReference type="Pfam" id="PF14223">
    <property type="entry name" value="Retrotran_gag_2"/>
    <property type="match status" value="1"/>
</dbReference>
<dbReference type="AlphaFoldDB" id="S8C2N9"/>
<gene>
    <name evidence="1" type="ORF">M569_13731</name>
</gene>
<comment type="caution">
    <text evidence="1">The sequence shown here is derived from an EMBL/GenBank/DDBJ whole genome shotgun (WGS) entry which is preliminary data.</text>
</comment>